<evidence type="ECO:0000256" key="1">
    <source>
        <dbReference type="SAM" id="SignalP"/>
    </source>
</evidence>
<dbReference type="Proteomes" id="UP001501074">
    <property type="component" value="Unassembled WGS sequence"/>
</dbReference>
<dbReference type="Pfam" id="PF05580">
    <property type="entry name" value="Peptidase_S55"/>
    <property type="match status" value="1"/>
</dbReference>
<accession>A0ABP6ZIT6</accession>
<feature type="domain" description="Peptidase S55" evidence="2">
    <location>
        <begin position="1"/>
        <end position="160"/>
    </location>
</feature>
<dbReference type="InterPro" id="IPR008763">
    <property type="entry name" value="Peptidase_S55"/>
</dbReference>
<keyword evidence="1" id="KW-0732">Signal</keyword>
<evidence type="ECO:0000313" key="4">
    <source>
        <dbReference type="Proteomes" id="UP001501074"/>
    </source>
</evidence>
<keyword evidence="4" id="KW-1185">Reference proteome</keyword>
<organism evidence="3 4">
    <name type="scientific">Kineosporia mesophila</name>
    <dbReference type="NCBI Taxonomy" id="566012"/>
    <lineage>
        <taxon>Bacteria</taxon>
        <taxon>Bacillati</taxon>
        <taxon>Actinomycetota</taxon>
        <taxon>Actinomycetes</taxon>
        <taxon>Kineosporiales</taxon>
        <taxon>Kineosporiaceae</taxon>
        <taxon>Kineosporia</taxon>
    </lineage>
</organism>
<dbReference type="EMBL" id="BAAAZO010000003">
    <property type="protein sequence ID" value="GAA3609337.1"/>
    <property type="molecule type" value="Genomic_DNA"/>
</dbReference>
<reference evidence="4" key="1">
    <citation type="journal article" date="2019" name="Int. J. Syst. Evol. Microbiol.">
        <title>The Global Catalogue of Microorganisms (GCM) 10K type strain sequencing project: providing services to taxonomists for standard genome sequencing and annotation.</title>
        <authorList>
            <consortium name="The Broad Institute Genomics Platform"/>
            <consortium name="The Broad Institute Genome Sequencing Center for Infectious Disease"/>
            <person name="Wu L."/>
            <person name="Ma J."/>
        </authorList>
    </citation>
    <scope>NUCLEOTIDE SEQUENCE [LARGE SCALE GENOMIC DNA]</scope>
    <source>
        <strain evidence="4">JCM 16902</strain>
    </source>
</reference>
<comment type="caution">
    <text evidence="3">The sequence shown here is derived from an EMBL/GenBank/DDBJ whole genome shotgun (WGS) entry which is preliminary data.</text>
</comment>
<sequence length="592" mass="61156">MSIPRINSRAACGVITTAAVSALLVALPAGTSSAAPTLPDNCPTALPTDQAVDGVAGTGYTVEKGTKADAFTAKVLGRVTDGIAPGIDMIMADLDSPALERAGGVWAGMSGSPVYTADGKLIGSVSYGLVTPSNIAGITPAEDLLALRNDPSNARRAATRANAKIAVPGPVAERIAKTGEATKVTAGKGFQRLAVPISASGLAPKNTQNFLKDVTKDSGMAVRASAGKSKSGVKSSPSEITAGSNYAAAFSYGDVSLFALGTTTYVCDDTAVAFGHPFLSVGPSDYSAHPAEAVYVQPDPVWGPFKVGNPGGPVGTVTWDGTSGIRSTLGQNPEHEYPVTTSLVNDQGKTVTGSTTGVYQPWAADVAALHLQAAVVKALGAQSQGSSEVKITVKGTRGDGKKFKITHDDYFSDNYDISYATADSLYYLLYPLVSQPFEEVNITGVKVTGKVSTAVKQYRVSSVQTKEKGKWIPLKDVTGVAPNGSIPVRATLSGYRNGDTVTIPLTVSVPNGTSGYTGTLTVSDGRSVSSEYKEPNSLDELLTQLNQTPSGNQLVSQVDLDSPEGTKVTSKRDAEVNGAIAYYSTQVAVTVK</sequence>
<dbReference type="RefSeq" id="WP_231483410.1">
    <property type="nucleotide sequence ID" value="NZ_BAAAZO010000003.1"/>
</dbReference>
<gene>
    <name evidence="3" type="ORF">GCM10022223_26750</name>
</gene>
<feature type="signal peptide" evidence="1">
    <location>
        <begin position="1"/>
        <end position="34"/>
    </location>
</feature>
<proteinExistence type="predicted"/>
<evidence type="ECO:0000259" key="2">
    <source>
        <dbReference type="PROSITE" id="PS51494"/>
    </source>
</evidence>
<feature type="chain" id="PRO_5046886403" evidence="1">
    <location>
        <begin position="35"/>
        <end position="592"/>
    </location>
</feature>
<name>A0ABP6ZIT6_9ACTN</name>
<dbReference type="PROSITE" id="PS51494">
    <property type="entry name" value="SPOIVB"/>
    <property type="match status" value="1"/>
</dbReference>
<protein>
    <submittedName>
        <fullName evidence="3">SpoIVB peptidase S55 domain-containing protein</fullName>
    </submittedName>
</protein>
<evidence type="ECO:0000313" key="3">
    <source>
        <dbReference type="EMBL" id="GAA3609337.1"/>
    </source>
</evidence>